<dbReference type="EnsemblPlants" id="LPERR01G39470.1">
    <property type="protein sequence ID" value="LPERR01G39470.1"/>
    <property type="gene ID" value="LPERR01G39470"/>
</dbReference>
<dbReference type="Gramene" id="LPERR01G39470.1">
    <property type="protein sequence ID" value="LPERR01G39470.1"/>
    <property type="gene ID" value="LPERR01G39470"/>
</dbReference>
<dbReference type="Proteomes" id="UP000032180">
    <property type="component" value="Chromosome 1"/>
</dbReference>
<dbReference type="Pfam" id="PF04578">
    <property type="entry name" value="DUF594"/>
    <property type="match status" value="1"/>
</dbReference>
<reference evidence="3" key="3">
    <citation type="submission" date="2015-04" db="UniProtKB">
        <authorList>
            <consortium name="EnsemblPlants"/>
        </authorList>
    </citation>
    <scope>IDENTIFICATION</scope>
</reference>
<keyword evidence="1" id="KW-1133">Transmembrane helix</keyword>
<feature type="transmembrane region" description="Helical" evidence="1">
    <location>
        <begin position="134"/>
        <end position="151"/>
    </location>
</feature>
<protein>
    <recommendedName>
        <fullName evidence="2">DUF4220 domain-containing protein</fullName>
    </recommendedName>
</protein>
<dbReference type="HOGENOM" id="CLU_009180_5_2_1"/>
<accession>A0A0D9VAQ2</accession>
<evidence type="ECO:0000313" key="4">
    <source>
        <dbReference type="Proteomes" id="UP000032180"/>
    </source>
</evidence>
<name>A0A0D9VAQ2_9ORYZ</name>
<dbReference type="Pfam" id="PF13968">
    <property type="entry name" value="DUF4220"/>
    <property type="match status" value="1"/>
</dbReference>
<dbReference type="AlphaFoldDB" id="A0A0D9VAQ2"/>
<feature type="transmembrane region" description="Helical" evidence="1">
    <location>
        <begin position="13"/>
        <end position="34"/>
    </location>
</feature>
<reference evidence="4" key="2">
    <citation type="submission" date="2013-12" db="EMBL/GenBank/DDBJ databases">
        <authorList>
            <person name="Yu Y."/>
            <person name="Lee S."/>
            <person name="de Baynast K."/>
            <person name="Wissotski M."/>
            <person name="Liu L."/>
            <person name="Talag J."/>
            <person name="Goicoechea J."/>
            <person name="Angelova A."/>
            <person name="Jetty R."/>
            <person name="Kudrna D."/>
            <person name="Golser W."/>
            <person name="Rivera L."/>
            <person name="Zhang J."/>
            <person name="Wing R."/>
        </authorList>
    </citation>
    <scope>NUCLEOTIDE SEQUENCE</scope>
</reference>
<evidence type="ECO:0000259" key="2">
    <source>
        <dbReference type="Pfam" id="PF13968"/>
    </source>
</evidence>
<feature type="transmembrane region" description="Helical" evidence="1">
    <location>
        <begin position="78"/>
        <end position="100"/>
    </location>
</feature>
<dbReference type="eggNOG" id="ENOG502RRRF">
    <property type="taxonomic scope" value="Eukaryota"/>
</dbReference>
<keyword evidence="4" id="KW-1185">Reference proteome</keyword>
<dbReference type="STRING" id="77586.A0A0D9VAQ2"/>
<proteinExistence type="predicted"/>
<keyword evidence="1" id="KW-0812">Transmembrane</keyword>
<dbReference type="InterPro" id="IPR007658">
    <property type="entry name" value="DUF594"/>
</dbReference>
<evidence type="ECO:0000313" key="3">
    <source>
        <dbReference type="EnsemblPlants" id="LPERR01G39470.1"/>
    </source>
</evidence>
<dbReference type="PANTHER" id="PTHR31325">
    <property type="entry name" value="OS01G0798800 PROTEIN-RELATED"/>
    <property type="match status" value="1"/>
</dbReference>
<reference evidence="3 4" key="1">
    <citation type="submission" date="2012-08" db="EMBL/GenBank/DDBJ databases">
        <title>Oryza genome evolution.</title>
        <authorList>
            <person name="Wing R.A."/>
        </authorList>
    </citation>
    <scope>NUCLEOTIDE SEQUENCE</scope>
</reference>
<keyword evidence="1" id="KW-0472">Membrane</keyword>
<organism evidence="3 4">
    <name type="scientific">Leersia perrieri</name>
    <dbReference type="NCBI Taxonomy" id="77586"/>
    <lineage>
        <taxon>Eukaryota</taxon>
        <taxon>Viridiplantae</taxon>
        <taxon>Streptophyta</taxon>
        <taxon>Embryophyta</taxon>
        <taxon>Tracheophyta</taxon>
        <taxon>Spermatophyta</taxon>
        <taxon>Magnoliopsida</taxon>
        <taxon>Liliopsida</taxon>
        <taxon>Poales</taxon>
        <taxon>Poaceae</taxon>
        <taxon>BOP clade</taxon>
        <taxon>Oryzoideae</taxon>
        <taxon>Oryzeae</taxon>
        <taxon>Oryzinae</taxon>
        <taxon>Leersia</taxon>
    </lineage>
</organism>
<sequence length="550" mass="63239">MEVRGLLKLWNEWGMQILVLVSFLLQVFLLTFGGMRRRSSSAVLRVSLWLAYLLADSTAIYTLGHLSVVSGSHKHKLVAFWAPFLLLHLGGPENITAYALEDNSLWLRHLQTLAVQVLGAAYVMYRYMASSGTLLLLASICMFAAGLLKYGERILALKRGNISSIRTNINVIHYAKNPCDYLLQDTSEERILRIAHSHLTICKGLLTNYWIVHPKIEQCPINVAMNIYKLIEMELSLMYDILYTKAAVIHTCEPAGKRLWKGSIGQYNFFHLCIHKRDTRNELGGRLAITMRLEYWWNKLHCSGTDSFSVHDLKNLVLQALPENSKDMYFKSRGRFILKEQMVYKDLARWSVNIEFDESIFVWHIATEVYISQSKHAEAEHDQEKLIEAAKVMSNYMMFLLAVKPDMLPGRMDEDTFIRESNKRDVDSTVSSLDVPSGSRMQQREEKLAQEFFDMYHTHPKGDDKSYRSPDVERGVLLAKELIDLGRHDTLELILGVWVEMVLYAAQQCRLDSHARQLSNGGEFMTIVWLLAHHFMPYDTVDIAIPKIED</sequence>
<dbReference type="InterPro" id="IPR025315">
    <property type="entry name" value="DUF4220"/>
</dbReference>
<feature type="domain" description="DUF4220" evidence="2">
    <location>
        <begin position="49"/>
        <end position="252"/>
    </location>
</feature>
<evidence type="ECO:0000256" key="1">
    <source>
        <dbReference type="SAM" id="Phobius"/>
    </source>
</evidence>
<feature type="transmembrane region" description="Helical" evidence="1">
    <location>
        <begin position="46"/>
        <end position="66"/>
    </location>
</feature>